<keyword evidence="5 6" id="KW-0456">Lyase</keyword>
<evidence type="ECO:0000313" key="9">
    <source>
        <dbReference type="Proteomes" id="UP000614410"/>
    </source>
</evidence>
<dbReference type="InterPro" id="IPR023045">
    <property type="entry name" value="MoaC"/>
</dbReference>
<dbReference type="PANTHER" id="PTHR22960:SF29">
    <property type="entry name" value="CYCLIC PYRANOPTERIN MONOPHOSPHATE SYNTHASE"/>
    <property type="match status" value="1"/>
</dbReference>
<evidence type="ECO:0000256" key="6">
    <source>
        <dbReference type="HAMAP-Rule" id="MF_01224"/>
    </source>
</evidence>
<dbReference type="InterPro" id="IPR036522">
    <property type="entry name" value="MoaC_sf"/>
</dbReference>
<dbReference type="CDD" id="cd01420">
    <property type="entry name" value="MoaC_PE"/>
    <property type="match status" value="1"/>
</dbReference>
<evidence type="ECO:0000256" key="5">
    <source>
        <dbReference type="ARBA" id="ARBA00023239"/>
    </source>
</evidence>
<comment type="similarity">
    <text evidence="6">Belongs to the MoaC family.</text>
</comment>
<dbReference type="EMBL" id="JAEKNN010000050">
    <property type="protein sequence ID" value="MBJ7609665.1"/>
    <property type="molecule type" value="Genomic_DNA"/>
</dbReference>
<dbReference type="GO" id="GO:0006777">
    <property type="term" value="P:Mo-molybdopterin cofactor biosynthetic process"/>
    <property type="evidence" value="ECO:0007669"/>
    <property type="project" value="UniProtKB-UniRule"/>
</dbReference>
<feature type="domain" description="Molybdopterin cofactor biosynthesis C (MoaC)" evidence="7">
    <location>
        <begin position="15"/>
        <end position="151"/>
    </location>
</feature>
<evidence type="ECO:0000313" key="8">
    <source>
        <dbReference type="EMBL" id="MBJ7609665.1"/>
    </source>
</evidence>
<accession>A0A934NG94</accession>
<dbReference type="NCBIfam" id="NF006870">
    <property type="entry name" value="PRK09364.1"/>
    <property type="match status" value="1"/>
</dbReference>
<comment type="subunit">
    <text evidence="6">Homohexamer; trimer of dimers.</text>
</comment>
<dbReference type="SUPFAM" id="SSF55040">
    <property type="entry name" value="Molybdenum cofactor biosynthesis protein C, MoaC"/>
    <property type="match status" value="1"/>
</dbReference>
<comment type="function">
    <text evidence="6">Catalyzes the conversion of (8S)-3',8-cyclo-7,8-dihydroguanosine 5'-triphosphate to cyclic pyranopterin monophosphate (cPMP).</text>
</comment>
<dbReference type="InterPro" id="IPR047594">
    <property type="entry name" value="MoaC_bact/euk"/>
</dbReference>
<dbReference type="HAMAP" id="MF_01224_B">
    <property type="entry name" value="MoaC_B"/>
    <property type="match status" value="1"/>
</dbReference>
<dbReference type="NCBIfam" id="TIGR00581">
    <property type="entry name" value="moaC"/>
    <property type="match status" value="1"/>
</dbReference>
<comment type="pathway">
    <text evidence="2 6">Cofactor biosynthesis; molybdopterin biosynthesis.</text>
</comment>
<dbReference type="GO" id="GO:0061799">
    <property type="term" value="F:cyclic pyranopterin monophosphate synthase activity"/>
    <property type="evidence" value="ECO:0007669"/>
    <property type="project" value="UniProtKB-UniRule"/>
</dbReference>
<dbReference type="PANTHER" id="PTHR22960">
    <property type="entry name" value="MOLYBDOPTERIN COFACTOR SYNTHESIS PROTEIN A"/>
    <property type="match status" value="1"/>
</dbReference>
<dbReference type="Gene3D" id="3.30.70.640">
    <property type="entry name" value="Molybdopterin cofactor biosynthesis C (MoaC) domain"/>
    <property type="match status" value="1"/>
</dbReference>
<evidence type="ECO:0000256" key="1">
    <source>
        <dbReference type="ARBA" id="ARBA00001637"/>
    </source>
</evidence>
<evidence type="ECO:0000256" key="2">
    <source>
        <dbReference type="ARBA" id="ARBA00005046"/>
    </source>
</evidence>
<dbReference type="AlphaFoldDB" id="A0A934NG94"/>
<dbReference type="InterPro" id="IPR050105">
    <property type="entry name" value="MoCo_biosynth_MoaA/MoaC"/>
</dbReference>
<evidence type="ECO:0000259" key="7">
    <source>
        <dbReference type="Pfam" id="PF01967"/>
    </source>
</evidence>
<feature type="active site" evidence="6">
    <location>
        <position position="129"/>
    </location>
</feature>
<gene>
    <name evidence="6 8" type="primary">moaC</name>
    <name evidence="8" type="ORF">JF887_09615</name>
</gene>
<protein>
    <recommendedName>
        <fullName evidence="3 6">Cyclic pyranopterin monophosphate synthase</fullName>
        <ecNumber evidence="3 6">4.6.1.17</ecNumber>
    </recommendedName>
    <alternativeName>
        <fullName evidence="6">Molybdenum cofactor biosynthesis protein C</fullName>
    </alternativeName>
</protein>
<dbReference type="Proteomes" id="UP000614410">
    <property type="component" value="Unassembled WGS sequence"/>
</dbReference>
<reference evidence="8 9" key="1">
    <citation type="submission" date="2020-10" db="EMBL/GenBank/DDBJ databases">
        <title>Ca. Dormibacterota MAGs.</title>
        <authorList>
            <person name="Montgomery K."/>
        </authorList>
    </citation>
    <scope>NUCLEOTIDE SEQUENCE [LARGE SCALE GENOMIC DNA]</scope>
    <source>
        <strain evidence="8">Mitchell_Peninsula_5</strain>
    </source>
</reference>
<comment type="caution">
    <text evidence="8">The sequence shown here is derived from an EMBL/GenBank/DDBJ whole genome shotgun (WGS) entry which is preliminary data.</text>
</comment>
<comment type="catalytic activity">
    <reaction evidence="1 6">
        <text>(8S)-3',8-cyclo-7,8-dihydroguanosine 5'-triphosphate = cyclic pyranopterin phosphate + diphosphate</text>
        <dbReference type="Rhea" id="RHEA:49580"/>
        <dbReference type="ChEBI" id="CHEBI:33019"/>
        <dbReference type="ChEBI" id="CHEBI:59648"/>
        <dbReference type="ChEBI" id="CHEBI:131766"/>
        <dbReference type="EC" id="4.6.1.17"/>
    </reaction>
</comment>
<dbReference type="EC" id="4.6.1.17" evidence="3 6"/>
<sequence>MSELTHVDAAGEVRMVDVSAKPESVRSATADATVRFHEAGTVAVLRGGDTAKGNVLATARLAGIMAAKRTAELIPLCHSLPLDHVAVDIEIDEQLPGLRISATARCRGATGVEMEALTAVSLTALTVIDMLKSVDRWIAIENIRLREKSGGRHGHISRPANGP</sequence>
<name>A0A934NG94_9BACT</name>
<evidence type="ECO:0000256" key="4">
    <source>
        <dbReference type="ARBA" id="ARBA00023150"/>
    </source>
</evidence>
<dbReference type="InterPro" id="IPR002820">
    <property type="entry name" value="Mopterin_CF_biosynth-C_dom"/>
</dbReference>
<proteinExistence type="inferred from homology"/>
<keyword evidence="4 6" id="KW-0501">Molybdenum cofactor biosynthesis</keyword>
<evidence type="ECO:0000256" key="3">
    <source>
        <dbReference type="ARBA" id="ARBA00012575"/>
    </source>
</evidence>
<feature type="binding site" evidence="6">
    <location>
        <begin position="114"/>
        <end position="115"/>
    </location>
    <ligand>
        <name>substrate</name>
    </ligand>
</feature>
<feature type="binding site" evidence="6">
    <location>
        <begin position="76"/>
        <end position="78"/>
    </location>
    <ligand>
        <name>substrate</name>
    </ligand>
</feature>
<organism evidence="8 9">
    <name type="scientific">Candidatus Amunia macphersoniae</name>
    <dbReference type="NCBI Taxonomy" id="3127014"/>
    <lineage>
        <taxon>Bacteria</taxon>
        <taxon>Bacillati</taxon>
        <taxon>Candidatus Dormiibacterota</taxon>
        <taxon>Candidatus Dormibacteria</taxon>
        <taxon>Candidatus Aeolococcales</taxon>
        <taxon>Candidatus Aeolococcaceae</taxon>
        <taxon>Candidatus Amunia</taxon>
    </lineage>
</organism>
<dbReference type="Pfam" id="PF01967">
    <property type="entry name" value="MoaC"/>
    <property type="match status" value="1"/>
</dbReference>